<organism evidence="1 2">
    <name type="scientific">Vibrio panuliri</name>
    <dbReference type="NCBI Taxonomy" id="1381081"/>
    <lineage>
        <taxon>Bacteria</taxon>
        <taxon>Pseudomonadati</taxon>
        <taxon>Pseudomonadota</taxon>
        <taxon>Gammaproteobacteria</taxon>
        <taxon>Vibrionales</taxon>
        <taxon>Vibrionaceae</taxon>
        <taxon>Vibrio</taxon>
    </lineage>
</organism>
<reference evidence="1 2" key="1">
    <citation type="submission" date="2016-09" db="EMBL/GenBank/DDBJ databases">
        <title>Genomic Taxonomy of the Vibrionaceae.</title>
        <authorList>
            <person name="Gonzalez-Castillo A."/>
            <person name="Gomez-Gil B."/>
            <person name="Enciso-Ibarra K."/>
        </authorList>
    </citation>
    <scope>NUCLEOTIDE SEQUENCE [LARGE SCALE GENOMIC DNA]</scope>
    <source>
        <strain evidence="1 2">CAIM 703</strain>
    </source>
</reference>
<gene>
    <name evidence="1" type="ORF">BIY22_01055</name>
</gene>
<dbReference type="STRING" id="1381081.BIY22_01055"/>
<dbReference type="OrthoDB" id="5904727at2"/>
<accession>A0A1Q9HQH3</accession>
<sequence>MDNVGIVISLWDKFSTGDYEGSKFLFSKQLEVIWPTSREYYESVDEFIAVNEAFGKDWMFEVKHVESTDSDKVISIVYVTSPSCPNSFYATSIFTFTSSQISRMETYWAFEDVQPEWRKELSKVY</sequence>
<protein>
    <recommendedName>
        <fullName evidence="3">SnoaL-like domain-containing protein</fullName>
    </recommendedName>
</protein>
<dbReference type="AlphaFoldDB" id="A0A1Q9HQH3"/>
<dbReference type="Proteomes" id="UP000186313">
    <property type="component" value="Unassembled WGS sequence"/>
</dbReference>
<dbReference type="SUPFAM" id="SSF54427">
    <property type="entry name" value="NTF2-like"/>
    <property type="match status" value="1"/>
</dbReference>
<dbReference type="Gene3D" id="3.10.450.50">
    <property type="match status" value="1"/>
</dbReference>
<comment type="caution">
    <text evidence="1">The sequence shown here is derived from an EMBL/GenBank/DDBJ whole genome shotgun (WGS) entry which is preliminary data.</text>
</comment>
<evidence type="ECO:0008006" key="3">
    <source>
        <dbReference type="Google" id="ProtNLM"/>
    </source>
</evidence>
<dbReference type="InterPro" id="IPR032710">
    <property type="entry name" value="NTF2-like_dom_sf"/>
</dbReference>
<dbReference type="EMBL" id="MJMJ01000001">
    <property type="protein sequence ID" value="OLQ93110.1"/>
    <property type="molecule type" value="Genomic_DNA"/>
</dbReference>
<evidence type="ECO:0000313" key="2">
    <source>
        <dbReference type="Proteomes" id="UP000186313"/>
    </source>
</evidence>
<dbReference type="RefSeq" id="WP_075705749.1">
    <property type="nucleotide sequence ID" value="NZ_MJMJ01000001.1"/>
</dbReference>
<evidence type="ECO:0000313" key="1">
    <source>
        <dbReference type="EMBL" id="OLQ93110.1"/>
    </source>
</evidence>
<name>A0A1Q9HQH3_9VIBR</name>
<proteinExistence type="predicted"/>